<proteinExistence type="predicted"/>
<dbReference type="AlphaFoldDB" id="A0A0N4XDU1"/>
<protein>
    <submittedName>
        <fullName evidence="5">Secreted protein</fullName>
    </submittedName>
</protein>
<keyword evidence="2" id="KW-0732">Signal</keyword>
<accession>A0A0N4XDU1</accession>
<evidence type="ECO:0000313" key="5">
    <source>
        <dbReference type="WBParaSite" id="NBR_0000069301-mRNA-1"/>
    </source>
</evidence>
<evidence type="ECO:0000313" key="3">
    <source>
        <dbReference type="EMBL" id="VDL63600.1"/>
    </source>
</evidence>
<dbReference type="Proteomes" id="UP000271162">
    <property type="component" value="Unassembled WGS sequence"/>
</dbReference>
<gene>
    <name evidence="3" type="ORF">NBR_LOCUS694</name>
</gene>
<keyword evidence="4" id="KW-1185">Reference proteome</keyword>
<feature type="signal peptide" evidence="2">
    <location>
        <begin position="1"/>
        <end position="18"/>
    </location>
</feature>
<organism evidence="5">
    <name type="scientific">Nippostrongylus brasiliensis</name>
    <name type="common">Rat hookworm</name>
    <dbReference type="NCBI Taxonomy" id="27835"/>
    <lineage>
        <taxon>Eukaryota</taxon>
        <taxon>Metazoa</taxon>
        <taxon>Ecdysozoa</taxon>
        <taxon>Nematoda</taxon>
        <taxon>Chromadorea</taxon>
        <taxon>Rhabditida</taxon>
        <taxon>Rhabditina</taxon>
        <taxon>Rhabditomorpha</taxon>
        <taxon>Strongyloidea</taxon>
        <taxon>Heligmosomidae</taxon>
        <taxon>Nippostrongylus</taxon>
    </lineage>
</organism>
<dbReference type="WBParaSite" id="NBR_0000069301-mRNA-1">
    <property type="protein sequence ID" value="NBR_0000069301-mRNA-1"/>
    <property type="gene ID" value="NBR_0000069301"/>
</dbReference>
<reference evidence="3 4" key="2">
    <citation type="submission" date="2018-11" db="EMBL/GenBank/DDBJ databases">
        <authorList>
            <consortium name="Pathogen Informatics"/>
        </authorList>
    </citation>
    <scope>NUCLEOTIDE SEQUENCE [LARGE SCALE GENOMIC DNA]</scope>
</reference>
<name>A0A0N4XDU1_NIPBR</name>
<reference evidence="5" key="1">
    <citation type="submission" date="2017-02" db="UniProtKB">
        <authorList>
            <consortium name="WormBaseParasite"/>
        </authorList>
    </citation>
    <scope>IDENTIFICATION</scope>
</reference>
<evidence type="ECO:0000256" key="1">
    <source>
        <dbReference type="SAM" id="MobiDB-lite"/>
    </source>
</evidence>
<feature type="region of interest" description="Disordered" evidence="1">
    <location>
        <begin position="30"/>
        <end position="53"/>
    </location>
</feature>
<evidence type="ECO:0000313" key="4">
    <source>
        <dbReference type="Proteomes" id="UP000271162"/>
    </source>
</evidence>
<dbReference type="EMBL" id="UYSL01000363">
    <property type="protein sequence ID" value="VDL63600.1"/>
    <property type="molecule type" value="Genomic_DNA"/>
</dbReference>
<sequence>MTSRLLLILVYAVIQTNCHCPHMMGMQMKKEKVDGPSAPGSLPDGDKGWDFDDNGAPGSVPKEYYIQTTFIHRSEDKQQKDFAEMVQRLIGELRNRLRAQARVTIDNEVVS</sequence>
<evidence type="ECO:0000256" key="2">
    <source>
        <dbReference type="SAM" id="SignalP"/>
    </source>
</evidence>
<feature type="chain" id="PRO_5043124666" evidence="2">
    <location>
        <begin position="19"/>
        <end position="111"/>
    </location>
</feature>